<name>A0A0U2JJB9_9ALTE</name>
<dbReference type="InterPro" id="IPR001173">
    <property type="entry name" value="Glyco_trans_2-like"/>
</dbReference>
<dbReference type="PANTHER" id="PTHR43179:SF7">
    <property type="entry name" value="RHAMNOSYLTRANSFERASE WBBL"/>
    <property type="match status" value="1"/>
</dbReference>
<proteinExistence type="predicted"/>
<sequence length="600" mass="68012">MKKYLIRSLKFTVGLLPRAVRQSLRNQPRLAAWYTRSLYDAGVLRHMPTERQQYKSYKKNMAVQQQFIDELPDTSAGSLAVCILVDTPDKNALWTSIKSVLAQSVAASGILICCSRQSFGKVTRLVRQLDLHEYDIAFVHENEDVPQRFYDQAVFVCHSGERLHKDCIRVLMHWPRTDKQLVYVDSDYIDKEGNRHTPQCYPDWNPDLQITTAYIRSGCLLTDARELKQIPHLCRPYALAQWLSARTLNGALGEVQHIPLVLIHVPEKQDGVFQSLLPEFEASLARYADYQIDAGAQSLTLMWRTPVEPKVSLIVPTYNGKALVQACVESILEKTRYRNFEILLVDNNSDELASLAYFDQLAEHPQVRLLRYPHPFNYSAINNFAVAQADGEIIGLVNNDIEVIAPDWLGCMVGHVTRPEIGCVGAKLLYPDNRIQHAGVVMGYGGGAGHAHKYFPGDFAGYLNRLMASHNFSAVTAACLLVSRADYLAVGGLDEENLVVAFNDVDFCLKVQEMGRRNLYCAEAVLYHHESISRGAEDTPEKQARFAAEVACLKKRWKHVIDQDKAYNPNLTLRFENFALTDWGALLKKKLHRIRNRHLD</sequence>
<organism evidence="2 3">
    <name type="scientific">Lacimicrobium alkaliphilum</name>
    <dbReference type="NCBI Taxonomy" id="1526571"/>
    <lineage>
        <taxon>Bacteria</taxon>
        <taxon>Pseudomonadati</taxon>
        <taxon>Pseudomonadota</taxon>
        <taxon>Gammaproteobacteria</taxon>
        <taxon>Alteromonadales</taxon>
        <taxon>Alteromonadaceae</taxon>
        <taxon>Lacimicrobium</taxon>
    </lineage>
</organism>
<dbReference type="Proteomes" id="UP000068447">
    <property type="component" value="Chromosome"/>
</dbReference>
<dbReference type="InterPro" id="IPR029044">
    <property type="entry name" value="Nucleotide-diphossugar_trans"/>
</dbReference>
<gene>
    <name evidence="2" type="ORF">AT746_13890</name>
</gene>
<dbReference type="SUPFAM" id="SSF53448">
    <property type="entry name" value="Nucleotide-diphospho-sugar transferases"/>
    <property type="match status" value="1"/>
</dbReference>
<feature type="domain" description="Glycosyltransferase 2-like" evidence="1">
    <location>
        <begin position="312"/>
        <end position="430"/>
    </location>
</feature>
<accession>A0A0U2JJB9</accession>
<evidence type="ECO:0000259" key="1">
    <source>
        <dbReference type="Pfam" id="PF00535"/>
    </source>
</evidence>
<evidence type="ECO:0000313" key="2">
    <source>
        <dbReference type="EMBL" id="ALS99238.1"/>
    </source>
</evidence>
<dbReference type="KEGG" id="lal:AT746_13890"/>
<dbReference type="Pfam" id="PF00535">
    <property type="entry name" value="Glycos_transf_2"/>
    <property type="match status" value="1"/>
</dbReference>
<protein>
    <recommendedName>
        <fullName evidence="1">Glycosyltransferase 2-like domain-containing protein</fullName>
    </recommendedName>
</protein>
<keyword evidence="3" id="KW-1185">Reference proteome</keyword>
<dbReference type="STRING" id="1526571.AT746_13890"/>
<dbReference type="EMBL" id="CP013650">
    <property type="protein sequence ID" value="ALS99238.1"/>
    <property type="molecule type" value="Genomic_DNA"/>
</dbReference>
<dbReference type="PANTHER" id="PTHR43179">
    <property type="entry name" value="RHAMNOSYLTRANSFERASE WBBL"/>
    <property type="match status" value="1"/>
</dbReference>
<evidence type="ECO:0000313" key="3">
    <source>
        <dbReference type="Proteomes" id="UP000068447"/>
    </source>
</evidence>
<dbReference type="RefSeq" id="WP_062481288.1">
    <property type="nucleotide sequence ID" value="NZ_CP013650.1"/>
</dbReference>
<dbReference type="AlphaFoldDB" id="A0A0U2JJB9"/>
<reference evidence="2 3" key="1">
    <citation type="submission" date="2015-12" db="EMBL/GenBank/DDBJ databases">
        <title>Complete genome of Lacimicrobium alkaliphilum KCTC 32984.</title>
        <authorList>
            <person name="Kim S.-G."/>
            <person name="Lee Y.-J."/>
        </authorList>
    </citation>
    <scope>NUCLEOTIDE SEQUENCE [LARGE SCALE GENOMIC DNA]</scope>
    <source>
        <strain evidence="2 3">YelD216</strain>
    </source>
</reference>
<dbReference type="OrthoDB" id="9179784at2"/>
<dbReference type="Gene3D" id="3.90.550.10">
    <property type="entry name" value="Spore Coat Polysaccharide Biosynthesis Protein SpsA, Chain A"/>
    <property type="match status" value="1"/>
</dbReference>
<dbReference type="CDD" id="cd04186">
    <property type="entry name" value="GT_2_like_c"/>
    <property type="match status" value="1"/>
</dbReference>